<dbReference type="OrthoDB" id="996831at2"/>
<evidence type="ECO:0000256" key="1">
    <source>
        <dbReference type="ARBA" id="ARBA00008769"/>
    </source>
</evidence>
<evidence type="ECO:0000313" key="2">
    <source>
        <dbReference type="EMBL" id="EKU91627.1"/>
    </source>
</evidence>
<name>K9EKZ0_9BACE</name>
<proteinExistence type="inferred from homology"/>
<dbReference type="PATRIC" id="fig|742727.4.peg.1037"/>
<reference evidence="2 3" key="1">
    <citation type="submission" date="2012-09" db="EMBL/GenBank/DDBJ databases">
        <title>The Genome Sequence of Bacteroides oleiciplenus YIT 12058.</title>
        <authorList>
            <consortium name="The Broad Institute Genome Sequencing Platform"/>
            <person name="Earl A."/>
            <person name="Ward D."/>
            <person name="Feldgarden M."/>
            <person name="Gevers D."/>
            <person name="Morotomi M."/>
            <person name="Walker B."/>
            <person name="Young S.K."/>
            <person name="Zeng Q."/>
            <person name="Gargeya S."/>
            <person name="Fitzgerald M."/>
            <person name="Haas B."/>
            <person name="Abouelleil A."/>
            <person name="Alvarado L."/>
            <person name="Arachchi H.M."/>
            <person name="Berlin A.M."/>
            <person name="Chapman S.B."/>
            <person name="Goldberg J."/>
            <person name="Griggs A."/>
            <person name="Gujja S."/>
            <person name="Hansen M."/>
            <person name="Howarth C."/>
            <person name="Imamovic A."/>
            <person name="Larimer J."/>
            <person name="McCowen C."/>
            <person name="Montmayeur A."/>
            <person name="Murphy C."/>
            <person name="Neiman D."/>
            <person name="Pearson M."/>
            <person name="Priest M."/>
            <person name="Roberts A."/>
            <person name="Saif S."/>
            <person name="Shea T."/>
            <person name="Sisk P."/>
            <person name="Sykes S."/>
            <person name="Wortman J."/>
            <person name="Nusbaum C."/>
            <person name="Birren B."/>
        </authorList>
    </citation>
    <scope>NUCLEOTIDE SEQUENCE [LARGE SCALE GENOMIC DNA]</scope>
    <source>
        <strain evidence="2 3">YIT 12058</strain>
    </source>
</reference>
<evidence type="ECO:0008006" key="4">
    <source>
        <dbReference type="Google" id="ProtNLM"/>
    </source>
</evidence>
<dbReference type="InterPro" id="IPR038673">
    <property type="entry name" value="OprB_sf"/>
</dbReference>
<evidence type="ECO:0000313" key="3">
    <source>
        <dbReference type="Proteomes" id="UP000009872"/>
    </source>
</evidence>
<dbReference type="Gene3D" id="2.40.160.180">
    <property type="entry name" value="Carbohydrate-selective porin OprB"/>
    <property type="match status" value="1"/>
</dbReference>
<dbReference type="AlphaFoldDB" id="K9EKZ0"/>
<accession>K9EKZ0</accession>
<dbReference type="HOGENOM" id="CLU_766527_0_0_10"/>
<dbReference type="STRING" id="742727.HMPREF9447_01038"/>
<sequence>MKRIVMLYAVLAGNLPCMPAQEINMIYTAEWQLNFQKKMNVCNLLRLDANIPALKGGEVNAATIHLYKTKTERITGDWQVFSNIEEDNLYAGIAVLGYTQRIGNTQLFLGIRNLNEDYFIAPGMSLFSNSSCGIFPTISANYPIANYPLSGICIDYKIHLNHWLIQSSIYGGKAYNGWNRHNNPFIINLRDNGIFSITESNYGTDYGRYFMGFALHNRMHLCYEDAKQKVLEKEEKKVSFAWWAYLEQTLWRIKKREINLLAQYSQSYHITDGCTRYMEIGSTYKQYDNPEKAYHLGVSVQYAGYTYGTEVSTEMTYRKHFGTAFFIQPAFHLARNKYGWHSTLSVRLSCMINFSPRE</sequence>
<comment type="similarity">
    <text evidence="1">Belongs to the OprB family.</text>
</comment>
<comment type="caution">
    <text evidence="2">The sequence shown here is derived from an EMBL/GenBank/DDBJ whole genome shotgun (WGS) entry which is preliminary data.</text>
</comment>
<dbReference type="Proteomes" id="UP000009872">
    <property type="component" value="Unassembled WGS sequence"/>
</dbReference>
<dbReference type="EMBL" id="ADLF01000004">
    <property type="protein sequence ID" value="EKU91627.1"/>
    <property type="molecule type" value="Genomic_DNA"/>
</dbReference>
<dbReference type="eggNOG" id="ENOG503328V">
    <property type="taxonomic scope" value="Bacteria"/>
</dbReference>
<keyword evidence="3" id="KW-1185">Reference proteome</keyword>
<gene>
    <name evidence="2" type="ORF">HMPREF9447_01038</name>
</gene>
<dbReference type="RefSeq" id="WP_009128667.1">
    <property type="nucleotide sequence ID" value="NZ_JH992940.1"/>
</dbReference>
<protein>
    <recommendedName>
        <fullName evidence="4">Carbohydrate-selective porin, OprB family</fullName>
    </recommendedName>
</protein>
<organism evidence="2 3">
    <name type="scientific">Bacteroides oleiciplenus YIT 12058</name>
    <dbReference type="NCBI Taxonomy" id="742727"/>
    <lineage>
        <taxon>Bacteria</taxon>
        <taxon>Pseudomonadati</taxon>
        <taxon>Bacteroidota</taxon>
        <taxon>Bacteroidia</taxon>
        <taxon>Bacteroidales</taxon>
        <taxon>Bacteroidaceae</taxon>
        <taxon>Bacteroides</taxon>
    </lineage>
</organism>